<feature type="site" description="Cleavage; by autolysis" evidence="8">
    <location>
        <begin position="203"/>
        <end position="204"/>
    </location>
</feature>
<feature type="binding site" evidence="8">
    <location>
        <position position="284"/>
    </location>
    <ligand>
        <name>substrate</name>
    </ligand>
</feature>
<dbReference type="SUPFAM" id="SSF56266">
    <property type="entry name" value="DmpA/ArgJ-like"/>
    <property type="match status" value="1"/>
</dbReference>
<dbReference type="Gene3D" id="3.10.20.340">
    <property type="entry name" value="ArgJ beta chain, C-terminal domain"/>
    <property type="match status" value="1"/>
</dbReference>
<dbReference type="EC" id="2.3.1.1" evidence="8"/>
<organism evidence="9">
    <name type="scientific">Prochlorococcus marinus str. P0902-H212</name>
    <dbReference type="NCBI Taxonomy" id="1620696"/>
    <lineage>
        <taxon>Bacteria</taxon>
        <taxon>Bacillati</taxon>
        <taxon>Cyanobacteriota</taxon>
        <taxon>Cyanophyceae</taxon>
        <taxon>Synechococcales</taxon>
        <taxon>Prochlorococcaceae</taxon>
        <taxon>Prochlorococcus</taxon>
    </lineage>
</organism>
<evidence type="ECO:0000256" key="6">
    <source>
        <dbReference type="ARBA" id="ARBA00022813"/>
    </source>
</evidence>
<evidence type="ECO:0000256" key="8">
    <source>
        <dbReference type="HAMAP-Rule" id="MF_01106"/>
    </source>
</evidence>
<comment type="pathway">
    <text evidence="8">Amino-acid biosynthesis; L-arginine biosynthesis; L-ornithine and N-acetyl-L-glutamate from L-glutamate and N(2)-acetyl-L-ornithine (cyclic): step 1/1.</text>
</comment>
<feature type="chain" id="PRO_5023453687" description="Arginine biosynthesis bifunctional protein ArgJ alpha chain" evidence="8">
    <location>
        <begin position="1"/>
        <end position="203"/>
    </location>
</feature>
<accession>A0A0D5A1X4</accession>
<protein>
    <recommendedName>
        <fullName evidence="8">Arginine biosynthesis bifunctional protein ArgJ</fullName>
    </recommendedName>
    <domain>
        <recommendedName>
            <fullName evidence="8">Glutamate N-acetyltransferase</fullName>
            <ecNumber evidence="8">2.3.1.35</ecNumber>
        </recommendedName>
        <alternativeName>
            <fullName evidence="8">Ornithine acetyltransferase</fullName>
            <shortName evidence="8">OATase</shortName>
        </alternativeName>
        <alternativeName>
            <fullName evidence="8">Ornithine transacetylase</fullName>
        </alternativeName>
    </domain>
    <domain>
        <recommendedName>
            <fullName evidence="8">Amino-acid acetyltransferase</fullName>
            <ecNumber evidence="8">2.3.1.1</ecNumber>
        </recommendedName>
        <alternativeName>
            <fullName evidence="8">N-acetylglutamate synthase</fullName>
            <shortName evidence="8">AGSase</shortName>
        </alternativeName>
    </domain>
    <component>
        <recommendedName>
            <fullName evidence="8">Arginine biosynthesis bifunctional protein ArgJ alpha chain</fullName>
        </recommendedName>
    </component>
    <component>
        <recommendedName>
            <fullName evidence="8">Arginine biosynthesis bifunctional protein ArgJ beta chain</fullName>
        </recommendedName>
    </component>
</protein>
<dbReference type="PANTHER" id="PTHR23100:SF0">
    <property type="entry name" value="ARGININE BIOSYNTHESIS BIFUNCTIONAL PROTEIN ARGJ, MITOCHONDRIAL"/>
    <property type="match status" value="1"/>
</dbReference>
<feature type="chain" id="PRO_5023453688" description="Arginine biosynthesis bifunctional protein ArgJ beta chain" evidence="8">
    <location>
        <begin position="204"/>
        <end position="420"/>
    </location>
</feature>
<comment type="subcellular location">
    <subcellularLocation>
        <location evidence="8">Cytoplasm</location>
    </subcellularLocation>
</comment>
<evidence type="ECO:0000313" key="9">
    <source>
        <dbReference type="EMBL" id="AJW30537.1"/>
    </source>
</evidence>
<dbReference type="InterPro" id="IPR002813">
    <property type="entry name" value="Arg_biosynth_ArgJ"/>
</dbReference>
<dbReference type="NCBIfam" id="NF003802">
    <property type="entry name" value="PRK05388.1"/>
    <property type="match status" value="1"/>
</dbReference>
<feature type="active site" description="Nucleophile" evidence="8">
    <location>
        <position position="204"/>
    </location>
</feature>
<feature type="binding site" evidence="8">
    <location>
        <position position="415"/>
    </location>
    <ligand>
        <name>substrate</name>
    </ligand>
</feature>
<evidence type="ECO:0000256" key="7">
    <source>
        <dbReference type="ARBA" id="ARBA00023315"/>
    </source>
</evidence>
<keyword evidence="8" id="KW-0963">Cytoplasm</keyword>
<comment type="catalytic activity">
    <reaction evidence="8">
        <text>L-glutamate + acetyl-CoA = N-acetyl-L-glutamate + CoA + H(+)</text>
        <dbReference type="Rhea" id="RHEA:24292"/>
        <dbReference type="ChEBI" id="CHEBI:15378"/>
        <dbReference type="ChEBI" id="CHEBI:29985"/>
        <dbReference type="ChEBI" id="CHEBI:44337"/>
        <dbReference type="ChEBI" id="CHEBI:57287"/>
        <dbReference type="ChEBI" id="CHEBI:57288"/>
        <dbReference type="EC" id="2.3.1.1"/>
    </reaction>
</comment>
<gene>
    <name evidence="8" type="primary">argJ</name>
    <name evidence="9" type="ORF">FA02_0271</name>
</gene>
<dbReference type="MEROPS" id="T05.002"/>
<dbReference type="PANTHER" id="PTHR23100">
    <property type="entry name" value="ARGININE BIOSYNTHESIS BIFUNCTIONAL PROTEIN ARGJ"/>
    <property type="match status" value="1"/>
</dbReference>
<feature type="binding site" evidence="8">
    <location>
        <position position="420"/>
    </location>
    <ligand>
        <name>substrate</name>
    </ligand>
</feature>
<evidence type="ECO:0000256" key="1">
    <source>
        <dbReference type="ARBA" id="ARBA00006774"/>
    </source>
</evidence>
<keyword evidence="7 8" id="KW-0012">Acyltransferase</keyword>
<dbReference type="Gene3D" id="3.60.70.12">
    <property type="entry name" value="L-amino peptidase D-ALA esterase/amidase"/>
    <property type="match status" value="1"/>
</dbReference>
<dbReference type="AlphaFoldDB" id="A0A0D5A1X4"/>
<comment type="similarity">
    <text evidence="1 8">Belongs to the ArgJ family.</text>
</comment>
<dbReference type="GO" id="GO:0006526">
    <property type="term" value="P:L-arginine biosynthetic process"/>
    <property type="evidence" value="ECO:0007669"/>
    <property type="project" value="UniProtKB-UniRule"/>
</dbReference>
<keyword evidence="8" id="KW-0511">Multifunctional enzyme</keyword>
<feature type="binding site" evidence="8">
    <location>
        <position position="167"/>
    </location>
    <ligand>
        <name>substrate</name>
    </ligand>
</feature>
<comment type="function">
    <text evidence="8">Catalyzes two activities which are involved in the cyclic version of arginine biosynthesis: the synthesis of N-acetylglutamate from glutamate and acetyl-CoA as the acetyl donor, and of ornithine by transacetylation between N(2)-acetylornithine and glutamate.</text>
</comment>
<sequence>MKNALLNLSLLTSSVWSPISGGITAPDGFLAAGISAGLKPSGKKDLALLCAPDGSCCSGTFTQSVTRAYCVDLCIDRIKASEGKIRAVVINSGHANACTGSRGKIDSEMITHELAQRLGLSNEEVLICSTGVIGEAIPVEKVNSHLDQLVNSLDKEGYLDAANAILTTDLQVKQIAYQAVVGGRRISIGGMAKGSGMIHPSMATMLSYLTCDVGVEHTLWSDMIKHVAESSFNSITVDGDTSTNDTFLAFASGAELDPRYLSILEEGLHLTAQHLAKAIARDGEGANCLLEIKVEGALSDLDARVIARTIASSSLVKTAVNGSDPNWGRIIAALGRAGTSFNFNDVKLWIGPYEIFSNGTPLDFDKQIVSNFMKARLTGKYLIDDLISIRLRIGIGIGSATAWGCDLSDQYVRINADYTT</sequence>
<evidence type="ECO:0000256" key="5">
    <source>
        <dbReference type="ARBA" id="ARBA00022679"/>
    </source>
</evidence>
<dbReference type="Pfam" id="PF01960">
    <property type="entry name" value="ArgJ"/>
    <property type="match status" value="1"/>
</dbReference>
<dbReference type="FunFam" id="3.60.70.12:FF:000001">
    <property type="entry name" value="Arginine biosynthesis bifunctional protein ArgJ, chloroplastic"/>
    <property type="match status" value="1"/>
</dbReference>
<comment type="catalytic activity">
    <reaction evidence="8">
        <text>N(2)-acetyl-L-ornithine + L-glutamate = N-acetyl-L-glutamate + L-ornithine</text>
        <dbReference type="Rhea" id="RHEA:15349"/>
        <dbReference type="ChEBI" id="CHEBI:29985"/>
        <dbReference type="ChEBI" id="CHEBI:44337"/>
        <dbReference type="ChEBI" id="CHEBI:46911"/>
        <dbReference type="ChEBI" id="CHEBI:57805"/>
        <dbReference type="EC" id="2.3.1.35"/>
    </reaction>
</comment>
<feature type="site" description="Involved in the stabilization of negative charge on the oxyanion by the formation of the oxyanion hole" evidence="8">
    <location>
        <position position="130"/>
    </location>
</feature>
<keyword evidence="4 8" id="KW-0028">Amino-acid biosynthesis</keyword>
<dbReference type="EC" id="2.3.1.35" evidence="8"/>
<comment type="subunit">
    <text evidence="2 8">Heterotetramer of two alpha and two beta chains.</text>
</comment>
<evidence type="ECO:0000256" key="3">
    <source>
        <dbReference type="ARBA" id="ARBA00022571"/>
    </source>
</evidence>
<dbReference type="HAMAP" id="MF_01106">
    <property type="entry name" value="ArgJ"/>
    <property type="match status" value="1"/>
</dbReference>
<dbReference type="GO" id="GO:0004042">
    <property type="term" value="F:L-glutamate N-acetyltransferase activity"/>
    <property type="evidence" value="ECO:0007669"/>
    <property type="project" value="UniProtKB-UniRule"/>
</dbReference>
<dbReference type="NCBIfam" id="TIGR00120">
    <property type="entry name" value="ArgJ"/>
    <property type="match status" value="1"/>
</dbReference>
<dbReference type="GO" id="GO:0005737">
    <property type="term" value="C:cytoplasm"/>
    <property type="evidence" value="ECO:0007669"/>
    <property type="project" value="UniProtKB-SubCell"/>
</dbReference>
<proteinExistence type="inferred from homology"/>
<evidence type="ECO:0000256" key="2">
    <source>
        <dbReference type="ARBA" id="ARBA00011475"/>
    </source>
</evidence>
<feature type="site" description="Involved in the stabilization of negative charge on the oxyanion by the formation of the oxyanion hole" evidence="8">
    <location>
        <position position="131"/>
    </location>
</feature>
<feature type="binding site" evidence="8">
    <location>
        <position position="193"/>
    </location>
    <ligand>
        <name>substrate</name>
    </ligand>
</feature>
<dbReference type="EMBL" id="KJ947870">
    <property type="protein sequence ID" value="AJW30537.1"/>
    <property type="molecule type" value="Genomic_DNA"/>
</dbReference>
<feature type="binding site" evidence="8">
    <location>
        <position position="204"/>
    </location>
    <ligand>
        <name>substrate</name>
    </ligand>
</feature>
<name>A0A0D5A1X4_PROMR</name>
<reference evidence="9" key="1">
    <citation type="submission" date="2014-06" db="EMBL/GenBank/DDBJ databases">
        <authorList>
            <person name="Berube P.M."/>
        </authorList>
    </citation>
    <scope>NUCLEOTIDE SEQUENCE</scope>
    <source>
        <strain evidence="9">P0902-H212</strain>
    </source>
</reference>
<dbReference type="UniPathway" id="UPA00068">
    <property type="reaction ID" value="UER00106"/>
</dbReference>
<dbReference type="InterPro" id="IPR042195">
    <property type="entry name" value="ArgJ_beta_C"/>
</dbReference>
<evidence type="ECO:0000256" key="4">
    <source>
        <dbReference type="ARBA" id="ARBA00022605"/>
    </source>
</evidence>
<dbReference type="GO" id="GO:0004358">
    <property type="term" value="F:L-glutamate N-acetyltransferase activity, acting on acetyl-L-ornithine as donor"/>
    <property type="evidence" value="ECO:0007669"/>
    <property type="project" value="UniProtKB-UniRule"/>
</dbReference>
<keyword evidence="3 8" id="KW-0055">Arginine biosynthesis</keyword>
<keyword evidence="5 8" id="KW-0808">Transferase</keyword>
<keyword evidence="6 8" id="KW-0068">Autocatalytic cleavage</keyword>
<comment type="pathway">
    <text evidence="8">Amino-acid biosynthesis; L-arginine biosynthesis; N(2)-acetyl-L-ornithine from L-glutamate: step 1/4.</text>
</comment>
<dbReference type="CDD" id="cd02152">
    <property type="entry name" value="OAT"/>
    <property type="match status" value="1"/>
</dbReference>
<dbReference type="GO" id="GO:0006592">
    <property type="term" value="P:ornithine biosynthetic process"/>
    <property type="evidence" value="ECO:0007669"/>
    <property type="project" value="TreeGrafter"/>
</dbReference>
<dbReference type="InterPro" id="IPR016117">
    <property type="entry name" value="ArgJ-like_dom_sf"/>
</dbReference>